<dbReference type="EMBL" id="CP009922">
    <property type="protein sequence ID" value="AKG46579.1"/>
    <property type="molecule type" value="Genomic_DNA"/>
</dbReference>
<name>A0A0F7G0M9_9ACTN</name>
<keyword evidence="1" id="KW-0732">Signal</keyword>
<evidence type="ECO:0000256" key="1">
    <source>
        <dbReference type="SAM" id="SignalP"/>
    </source>
</evidence>
<dbReference type="Proteomes" id="UP000034034">
    <property type="component" value="Chromosome"/>
</dbReference>
<keyword evidence="3" id="KW-1185">Reference proteome</keyword>
<dbReference type="AlphaFoldDB" id="A0A0F7G0M9"/>
<evidence type="ECO:0000313" key="2">
    <source>
        <dbReference type="EMBL" id="AKG46579.1"/>
    </source>
</evidence>
<feature type="chain" id="PRO_5002515563" evidence="1">
    <location>
        <begin position="32"/>
        <end position="181"/>
    </location>
</feature>
<protein>
    <submittedName>
        <fullName evidence="2">RNA polymerase sigma-70 factor, sigma-E family</fullName>
    </submittedName>
</protein>
<dbReference type="KEGG" id="sxi:SXIM_51950"/>
<feature type="signal peptide" evidence="1">
    <location>
        <begin position="1"/>
        <end position="31"/>
    </location>
</feature>
<organism evidence="2 3">
    <name type="scientific">Streptomyces xiamenensis</name>
    <dbReference type="NCBI Taxonomy" id="408015"/>
    <lineage>
        <taxon>Bacteria</taxon>
        <taxon>Bacillati</taxon>
        <taxon>Actinomycetota</taxon>
        <taxon>Actinomycetes</taxon>
        <taxon>Kitasatosporales</taxon>
        <taxon>Streptomycetaceae</taxon>
        <taxon>Streptomyces</taxon>
    </lineage>
</organism>
<dbReference type="PATRIC" id="fig|408015.6.peg.5258"/>
<dbReference type="STRING" id="408015.SXIM_51950"/>
<reference evidence="2" key="1">
    <citation type="submission" date="2019-08" db="EMBL/GenBank/DDBJ databases">
        <title>Complete genome sequence of a mangrove-derived Streptomyces xiamenensis.</title>
        <authorList>
            <person name="Xu J."/>
        </authorList>
    </citation>
    <scope>NUCLEOTIDE SEQUENCE</scope>
    <source>
        <strain evidence="2">318</strain>
    </source>
</reference>
<dbReference type="RefSeq" id="WP_046725226.1">
    <property type="nucleotide sequence ID" value="NZ_CP009922.3"/>
</dbReference>
<dbReference type="PROSITE" id="PS51318">
    <property type="entry name" value="TAT"/>
    <property type="match status" value="1"/>
</dbReference>
<sequence>MTGTTALRRALFTGAATTAALVVLFPQAAQAGGMDPVEVLPYERVVINDQFVMGLLPEGEQNYVVSSPDSFDEDVEAAKGYPGTSINPNSISAGVNGVDGEIILLEGAWRLDEGVPFIAVTPEGQDWGYGAQPVVLEEADGWGTYYFDPARWAVDGVDTYTITASGPDGEVFDEIEVSLDF</sequence>
<dbReference type="InterPro" id="IPR006311">
    <property type="entry name" value="TAT_signal"/>
</dbReference>
<dbReference type="HOGENOM" id="CLU_1488290_0_0_11"/>
<evidence type="ECO:0000313" key="3">
    <source>
        <dbReference type="Proteomes" id="UP000034034"/>
    </source>
</evidence>
<accession>A0A0F7G0M9</accession>
<gene>
    <name evidence="2" type="ORF">SXIM_51950</name>
</gene>
<proteinExistence type="predicted"/>